<dbReference type="Proteomes" id="UP000076858">
    <property type="component" value="Unassembled WGS sequence"/>
</dbReference>
<keyword evidence="2" id="KW-1185">Reference proteome</keyword>
<dbReference type="OrthoDB" id="6362847at2759"/>
<gene>
    <name evidence="1" type="ORF">APZ42_017408</name>
</gene>
<dbReference type="EMBL" id="LRGB01000687">
    <property type="protein sequence ID" value="KZS16809.1"/>
    <property type="molecule type" value="Genomic_DNA"/>
</dbReference>
<proteinExistence type="predicted"/>
<sequence>MLSLPFTCKPYDRMEASQCCCCPSKGLIWMFIVLLASGLSLEIPRQGRQRIESIARTVTVAVTEIAFENKPTLCISLVNATRPCVGRQAHWSRIPPAELAEIGVQPSIVQKVEVTDAPAMSRLNDRDLELLKLDDRLLLPSLKETLEENGRQQSSGFLRRFTDRFSNALGLARTVVQTVTETRTMTTTYTESSGYNHFYISDCIPPTLYYPICKKYTDDAE</sequence>
<evidence type="ECO:0000313" key="2">
    <source>
        <dbReference type="Proteomes" id="UP000076858"/>
    </source>
</evidence>
<dbReference type="AlphaFoldDB" id="A0A164ZV25"/>
<reference evidence="1 2" key="1">
    <citation type="submission" date="2016-03" db="EMBL/GenBank/DDBJ databases">
        <title>EvidentialGene: Evidence-directed Construction of Genes on Genomes.</title>
        <authorList>
            <person name="Gilbert D.G."/>
            <person name="Choi J.-H."/>
            <person name="Mockaitis K."/>
            <person name="Colbourne J."/>
            <person name="Pfrender M."/>
        </authorList>
    </citation>
    <scope>NUCLEOTIDE SEQUENCE [LARGE SCALE GENOMIC DNA]</scope>
    <source>
        <strain evidence="1 2">Xinb3</strain>
        <tissue evidence="1">Complete organism</tissue>
    </source>
</reference>
<accession>A0A164ZV25</accession>
<evidence type="ECO:0000313" key="1">
    <source>
        <dbReference type="EMBL" id="KZS16809.1"/>
    </source>
</evidence>
<comment type="caution">
    <text evidence="1">The sequence shown here is derived from an EMBL/GenBank/DDBJ whole genome shotgun (WGS) entry which is preliminary data.</text>
</comment>
<protein>
    <submittedName>
        <fullName evidence="1">Uncharacterized protein</fullName>
    </submittedName>
</protein>
<organism evidence="1 2">
    <name type="scientific">Daphnia magna</name>
    <dbReference type="NCBI Taxonomy" id="35525"/>
    <lineage>
        <taxon>Eukaryota</taxon>
        <taxon>Metazoa</taxon>
        <taxon>Ecdysozoa</taxon>
        <taxon>Arthropoda</taxon>
        <taxon>Crustacea</taxon>
        <taxon>Branchiopoda</taxon>
        <taxon>Diplostraca</taxon>
        <taxon>Cladocera</taxon>
        <taxon>Anomopoda</taxon>
        <taxon>Daphniidae</taxon>
        <taxon>Daphnia</taxon>
    </lineage>
</organism>
<name>A0A164ZV25_9CRUS</name>